<reference evidence="1" key="1">
    <citation type="submission" date="2018-06" db="EMBL/GenBank/DDBJ databases">
        <authorList>
            <person name="Zhirakovskaya E."/>
        </authorList>
    </citation>
    <scope>NUCLEOTIDE SEQUENCE</scope>
</reference>
<protein>
    <submittedName>
        <fullName evidence="1">Uncharacterized protein</fullName>
    </submittedName>
</protein>
<accession>A0A3B0SUE8</accession>
<gene>
    <name evidence="1" type="ORF">MNBD_ACTINO01-2659</name>
</gene>
<feature type="non-terminal residue" evidence="1">
    <location>
        <position position="1"/>
    </location>
</feature>
<dbReference type="AlphaFoldDB" id="A0A3B0SUE8"/>
<dbReference type="InterPro" id="IPR015422">
    <property type="entry name" value="PyrdxlP-dep_Trfase_small"/>
</dbReference>
<organism evidence="1">
    <name type="scientific">hydrothermal vent metagenome</name>
    <dbReference type="NCBI Taxonomy" id="652676"/>
    <lineage>
        <taxon>unclassified sequences</taxon>
        <taxon>metagenomes</taxon>
        <taxon>ecological metagenomes</taxon>
    </lineage>
</organism>
<evidence type="ECO:0000313" key="1">
    <source>
        <dbReference type="EMBL" id="VAW08120.1"/>
    </source>
</evidence>
<dbReference type="Gene3D" id="3.90.1150.10">
    <property type="entry name" value="Aspartate Aminotransferase, domain 1"/>
    <property type="match status" value="1"/>
</dbReference>
<name>A0A3B0SUE8_9ZZZZ</name>
<dbReference type="EMBL" id="UOEI01000576">
    <property type="protein sequence ID" value="VAW08120.1"/>
    <property type="molecule type" value="Genomic_DNA"/>
</dbReference>
<sequence>LAPLGIIVRDCASFGMPGYVRIAVPDDTGLARLEAGLDQAI</sequence>
<proteinExistence type="predicted"/>